<evidence type="ECO:0000313" key="1">
    <source>
        <dbReference type="EMBL" id="OJI92902.1"/>
    </source>
</evidence>
<name>A0A1L9NUN9_9RHOB</name>
<organism evidence="1 2">
    <name type="scientific">Planktotalea frisia</name>
    <dbReference type="NCBI Taxonomy" id="696762"/>
    <lineage>
        <taxon>Bacteria</taxon>
        <taxon>Pseudomonadati</taxon>
        <taxon>Pseudomonadota</taxon>
        <taxon>Alphaproteobacteria</taxon>
        <taxon>Rhodobacterales</taxon>
        <taxon>Paracoccaceae</taxon>
        <taxon>Planktotalea</taxon>
    </lineage>
</organism>
<dbReference type="OrthoDB" id="66316at2"/>
<accession>A0A1L9NUN9</accession>
<dbReference type="EMBL" id="MLCB01000162">
    <property type="protein sequence ID" value="OJI92902.1"/>
    <property type="molecule type" value="Genomic_DNA"/>
</dbReference>
<sequence length="147" mass="15998">MTFATLLTQLNAFDPELPLVFTLEGTDIGAGYHVTELRHLSATGIDCGGTIETWEEAKLQLFDLPGKTHMSVAKFSAILKQSLNKLPSLADTSLSAEFALGNIGLRTLSLSQPRLDDSRVLVELQNLTALCKPLQRQQTKEPLVCCG</sequence>
<comment type="caution">
    <text evidence="1">The sequence shown here is derived from an EMBL/GenBank/DDBJ whole genome shotgun (WGS) entry which is preliminary data.</text>
</comment>
<gene>
    <name evidence="1" type="ORF">PFRI_29030</name>
</gene>
<reference evidence="1 2" key="1">
    <citation type="submission" date="2016-10" db="EMBL/GenBank/DDBJ databases">
        <title>Genome sequence of Planktotalea frisia SH6-1.</title>
        <authorList>
            <person name="Poehlein A."/>
            <person name="Bakenhus I."/>
            <person name="Voget S."/>
            <person name="Brinkhoff T."/>
            <person name="Simon M."/>
        </authorList>
    </citation>
    <scope>NUCLEOTIDE SEQUENCE [LARGE SCALE GENOMIC DNA]</scope>
    <source>
        <strain evidence="1 2">SH6-1</strain>
    </source>
</reference>
<dbReference type="Proteomes" id="UP000184514">
    <property type="component" value="Unassembled WGS sequence"/>
</dbReference>
<protein>
    <submittedName>
        <fullName evidence="1">Uncharacterized protein</fullName>
    </submittedName>
</protein>
<keyword evidence="2" id="KW-1185">Reference proteome</keyword>
<dbReference type="RefSeq" id="WP_072631428.1">
    <property type="nucleotide sequence ID" value="NZ_MLCB01000162.1"/>
</dbReference>
<evidence type="ECO:0000313" key="2">
    <source>
        <dbReference type="Proteomes" id="UP000184514"/>
    </source>
</evidence>
<proteinExistence type="predicted"/>
<dbReference type="Pfam" id="PF20001">
    <property type="entry name" value="DUF6428"/>
    <property type="match status" value="1"/>
</dbReference>
<dbReference type="AlphaFoldDB" id="A0A1L9NUN9"/>
<dbReference type="InterPro" id="IPR045534">
    <property type="entry name" value="DUF6428"/>
</dbReference>